<gene>
    <name evidence="2" type="ORF">UFOVP1133_2</name>
    <name evidence="3" type="ORF">UFOVP1249_23</name>
    <name evidence="4" type="ORF">UFOVP1494_11</name>
    <name evidence="5" type="ORF">UFOVP1583_23</name>
    <name evidence="1" type="ORF">UFOVP968_26</name>
</gene>
<dbReference type="EMBL" id="LR797186">
    <property type="protein sequence ID" value="CAB4192428.1"/>
    <property type="molecule type" value="Genomic_DNA"/>
</dbReference>
<evidence type="ECO:0008006" key="6">
    <source>
        <dbReference type="Google" id="ProtNLM"/>
    </source>
</evidence>
<dbReference type="EMBL" id="LR797092">
    <property type="protein sequence ID" value="CAB4186004.1"/>
    <property type="molecule type" value="Genomic_DNA"/>
</dbReference>
<sequence length="132" mass="13874">MNPATVRDALKTNLATITGLRTYDIMPDAVNVPAAVVGQLSLFFDVADGRGLDRATVEIYAITSRMVERAGQDKLDGLLTGTGSGSIKAAIESDKTLGGACNTLRVTTATPGQIQVGAIEYLGYNYSVEIYG</sequence>
<evidence type="ECO:0000313" key="3">
    <source>
        <dbReference type="EMBL" id="CAB4192428.1"/>
    </source>
</evidence>
<evidence type="ECO:0000313" key="4">
    <source>
        <dbReference type="EMBL" id="CAB4217100.1"/>
    </source>
</evidence>
<dbReference type="EMBL" id="LR798427">
    <property type="protein sequence ID" value="CAB5231093.1"/>
    <property type="molecule type" value="Genomic_DNA"/>
</dbReference>
<protein>
    <recommendedName>
        <fullName evidence="6">Tail completion protein</fullName>
    </recommendedName>
</protein>
<evidence type="ECO:0000313" key="1">
    <source>
        <dbReference type="EMBL" id="CAB4174153.1"/>
    </source>
</evidence>
<accession>A0A6J5SPH2</accession>
<name>A0A6J5SPH2_9CAUD</name>
<reference evidence="4" key="1">
    <citation type="submission" date="2020-05" db="EMBL/GenBank/DDBJ databases">
        <authorList>
            <person name="Chiriac C."/>
            <person name="Salcher M."/>
            <person name="Ghai R."/>
            <person name="Kavagutti S V."/>
        </authorList>
    </citation>
    <scope>NUCLEOTIDE SEQUENCE</scope>
</reference>
<dbReference type="EMBL" id="LR797457">
    <property type="protein sequence ID" value="CAB4217100.1"/>
    <property type="molecule type" value="Genomic_DNA"/>
</dbReference>
<dbReference type="EMBL" id="LR796909">
    <property type="protein sequence ID" value="CAB4174153.1"/>
    <property type="molecule type" value="Genomic_DNA"/>
</dbReference>
<proteinExistence type="predicted"/>
<evidence type="ECO:0000313" key="2">
    <source>
        <dbReference type="EMBL" id="CAB4186004.1"/>
    </source>
</evidence>
<organism evidence="4">
    <name type="scientific">uncultured Caudovirales phage</name>
    <dbReference type="NCBI Taxonomy" id="2100421"/>
    <lineage>
        <taxon>Viruses</taxon>
        <taxon>Duplodnaviria</taxon>
        <taxon>Heunggongvirae</taxon>
        <taxon>Uroviricota</taxon>
        <taxon>Caudoviricetes</taxon>
        <taxon>Peduoviridae</taxon>
        <taxon>Maltschvirus</taxon>
        <taxon>Maltschvirus maltsch</taxon>
    </lineage>
</organism>
<evidence type="ECO:0000313" key="5">
    <source>
        <dbReference type="EMBL" id="CAB5231093.1"/>
    </source>
</evidence>